<accession>A0A9W6XRI7</accession>
<feature type="domain" description="Reverse transcriptase Ty1/copia-type" evidence="1">
    <location>
        <begin position="15"/>
        <end position="75"/>
    </location>
</feature>
<protein>
    <submittedName>
        <fullName evidence="2">Unnamed protein product</fullName>
    </submittedName>
</protein>
<reference evidence="2" key="1">
    <citation type="submission" date="2023-04" db="EMBL/GenBank/DDBJ databases">
        <title>Phytophthora lilii NBRC 32176.</title>
        <authorList>
            <person name="Ichikawa N."/>
            <person name="Sato H."/>
            <person name="Tonouchi N."/>
        </authorList>
    </citation>
    <scope>NUCLEOTIDE SEQUENCE</scope>
    <source>
        <strain evidence="2">NBRC 32176</strain>
    </source>
</reference>
<evidence type="ECO:0000313" key="3">
    <source>
        <dbReference type="Proteomes" id="UP001165083"/>
    </source>
</evidence>
<dbReference type="InterPro" id="IPR013103">
    <property type="entry name" value="RVT_2"/>
</dbReference>
<evidence type="ECO:0000313" key="2">
    <source>
        <dbReference type="EMBL" id="GMF43777.1"/>
    </source>
</evidence>
<gene>
    <name evidence="2" type="ORF">Plil01_001690100</name>
</gene>
<keyword evidence="3" id="KW-1185">Reference proteome</keyword>
<evidence type="ECO:0000259" key="1">
    <source>
        <dbReference type="Pfam" id="PF07727"/>
    </source>
</evidence>
<dbReference type="Pfam" id="PF07727">
    <property type="entry name" value="RVT_2"/>
    <property type="match status" value="1"/>
</dbReference>
<organism evidence="2 3">
    <name type="scientific">Phytophthora lilii</name>
    <dbReference type="NCBI Taxonomy" id="2077276"/>
    <lineage>
        <taxon>Eukaryota</taxon>
        <taxon>Sar</taxon>
        <taxon>Stramenopiles</taxon>
        <taxon>Oomycota</taxon>
        <taxon>Peronosporomycetes</taxon>
        <taxon>Peronosporales</taxon>
        <taxon>Peronosporaceae</taxon>
        <taxon>Phytophthora</taxon>
    </lineage>
</organism>
<dbReference type="Proteomes" id="UP001165083">
    <property type="component" value="Unassembled WGS sequence"/>
</dbReference>
<dbReference type="AlphaFoldDB" id="A0A9W6XRI7"/>
<proteinExistence type="predicted"/>
<dbReference type="OrthoDB" id="193186at2759"/>
<comment type="caution">
    <text evidence="2">The sequence shown here is derived from an EMBL/GenBank/DDBJ whole genome shotgun (WGS) entry which is preliminary data.</text>
</comment>
<sequence length="88" mass="10031">MPIFTKTRQPSIRIKENQAGEIERFKARLVAKGFSQKYGVDYEETFAPVAKFTSIRILLSLAAKYNLTVHQMDVNVVKKAPRPASVYQ</sequence>
<name>A0A9W6XRI7_9STRA</name>
<dbReference type="EMBL" id="BSXW01002770">
    <property type="protein sequence ID" value="GMF43777.1"/>
    <property type="molecule type" value="Genomic_DNA"/>
</dbReference>